<organism evidence="3 4">
    <name type="scientific">Rickenella mellea</name>
    <dbReference type="NCBI Taxonomy" id="50990"/>
    <lineage>
        <taxon>Eukaryota</taxon>
        <taxon>Fungi</taxon>
        <taxon>Dikarya</taxon>
        <taxon>Basidiomycota</taxon>
        <taxon>Agaricomycotina</taxon>
        <taxon>Agaricomycetes</taxon>
        <taxon>Hymenochaetales</taxon>
        <taxon>Rickenellaceae</taxon>
        <taxon>Rickenella</taxon>
    </lineage>
</organism>
<keyword evidence="4" id="KW-1185">Reference proteome</keyword>
<evidence type="ECO:0000313" key="4">
    <source>
        <dbReference type="Proteomes" id="UP000294933"/>
    </source>
</evidence>
<evidence type="ECO:0000256" key="2">
    <source>
        <dbReference type="SAM" id="Phobius"/>
    </source>
</evidence>
<feature type="region of interest" description="Disordered" evidence="1">
    <location>
        <begin position="299"/>
        <end position="327"/>
    </location>
</feature>
<dbReference type="Gene3D" id="2.60.120.260">
    <property type="entry name" value="Galactose-binding domain-like"/>
    <property type="match status" value="2"/>
</dbReference>
<keyword evidence="2" id="KW-0472">Membrane</keyword>
<dbReference type="Proteomes" id="UP000294933">
    <property type="component" value="Unassembled WGS sequence"/>
</dbReference>
<protein>
    <submittedName>
        <fullName evidence="3">Uncharacterized protein</fullName>
    </submittedName>
</protein>
<dbReference type="STRING" id="50990.A0A4R5XFG1"/>
<dbReference type="OrthoDB" id="3265734at2759"/>
<reference evidence="3 4" key="1">
    <citation type="submission" date="2018-06" db="EMBL/GenBank/DDBJ databases">
        <title>A transcriptomic atlas of mushroom development highlights an independent origin of complex multicellularity.</title>
        <authorList>
            <consortium name="DOE Joint Genome Institute"/>
            <person name="Krizsan K."/>
            <person name="Almasi E."/>
            <person name="Merenyi Z."/>
            <person name="Sahu N."/>
            <person name="Viragh M."/>
            <person name="Koszo T."/>
            <person name="Mondo S."/>
            <person name="Kiss B."/>
            <person name="Balint B."/>
            <person name="Kues U."/>
            <person name="Barry K."/>
            <person name="Hegedus J.C."/>
            <person name="Henrissat B."/>
            <person name="Johnson J."/>
            <person name="Lipzen A."/>
            <person name="Ohm R."/>
            <person name="Nagy I."/>
            <person name="Pangilinan J."/>
            <person name="Yan J."/>
            <person name="Xiong Y."/>
            <person name="Grigoriev I.V."/>
            <person name="Hibbett D.S."/>
            <person name="Nagy L.G."/>
        </authorList>
    </citation>
    <scope>NUCLEOTIDE SEQUENCE [LARGE SCALE GENOMIC DNA]</scope>
    <source>
        <strain evidence="3 4">SZMC22713</strain>
    </source>
</reference>
<feature type="transmembrane region" description="Helical" evidence="2">
    <location>
        <begin position="332"/>
        <end position="354"/>
    </location>
</feature>
<dbReference type="EMBL" id="ML170156">
    <property type="protein sequence ID" value="TDL29823.1"/>
    <property type="molecule type" value="Genomic_DNA"/>
</dbReference>
<accession>A0A4R5XFG1</accession>
<name>A0A4R5XFG1_9AGAM</name>
<sequence length="361" mass="38428">MTSAGAIVDNTDPDIKYQPASAWRGAGSNNEFNDTTSGCSTKGCTATFVFQGTGVAVFGTIESNDPFPVSTYSIDNSDPVPFTAQPHSVAYHQQFYSSPTLQDGTHTLVVSLVTDLNLTSTFWLDYFLIQPSPQTLPFVNTIVDDQKFTYKGTWLAGGVQQEYNSTTHGTNVAGSTAQFTFNGLHTFHSSAKLVTDDRTGTQVAVYGTIDAPPAGAGTAVSTFVIDNNPPVIYNATNTSVATYENKFFDSGTLSPGVHTLTMTAMGNNTGTFWLDYALFRALAGPVSSTFSSSTPIVSSPSASLVPPPTSPSPDVAQPSRSSSKSSNHPTAIYGNVIGGIFLVLVLTQIFDYVLPKLCRRR</sequence>
<proteinExistence type="predicted"/>
<keyword evidence="2" id="KW-1133">Transmembrane helix</keyword>
<gene>
    <name evidence="3" type="ORF">BD410DRAFT_834072</name>
</gene>
<evidence type="ECO:0000256" key="1">
    <source>
        <dbReference type="SAM" id="MobiDB-lite"/>
    </source>
</evidence>
<keyword evidence="2" id="KW-0812">Transmembrane</keyword>
<dbReference type="AlphaFoldDB" id="A0A4R5XFG1"/>
<evidence type="ECO:0000313" key="3">
    <source>
        <dbReference type="EMBL" id="TDL29823.1"/>
    </source>
</evidence>
<dbReference type="VEuPathDB" id="FungiDB:BD410DRAFT_834072"/>